<evidence type="ECO:0000313" key="6">
    <source>
        <dbReference type="Proteomes" id="UP000094795"/>
    </source>
</evidence>
<dbReference type="GO" id="GO:0019594">
    <property type="term" value="P:mannitol metabolic process"/>
    <property type="evidence" value="ECO:0007669"/>
    <property type="project" value="InterPro"/>
</dbReference>
<name>A0A1C1Z0P2_9HYPH</name>
<dbReference type="InterPro" id="IPR036291">
    <property type="entry name" value="NAD(P)-bd_dom_sf"/>
</dbReference>
<evidence type="ECO:0000259" key="4">
    <source>
        <dbReference type="Pfam" id="PF08125"/>
    </source>
</evidence>
<dbReference type="InterPro" id="IPR013131">
    <property type="entry name" value="Mannitol_DH_N"/>
</dbReference>
<gene>
    <name evidence="5" type="ORF">AWJ14_09420</name>
</gene>
<evidence type="ECO:0000256" key="1">
    <source>
        <dbReference type="ARBA" id="ARBA00023002"/>
    </source>
</evidence>
<dbReference type="PRINTS" id="PR00084">
    <property type="entry name" value="MTLDHDRGNASE"/>
</dbReference>
<dbReference type="SUPFAM" id="SSF51735">
    <property type="entry name" value="NAD(P)-binding Rossmann-fold domains"/>
    <property type="match status" value="1"/>
</dbReference>
<dbReference type="Pfam" id="PF01232">
    <property type="entry name" value="Mannitol_dh"/>
    <property type="match status" value="1"/>
</dbReference>
<dbReference type="RefSeq" id="WP_066173632.1">
    <property type="nucleotide sequence ID" value="NZ_LQZT01000001.1"/>
</dbReference>
<dbReference type="GO" id="GO:0016616">
    <property type="term" value="F:oxidoreductase activity, acting on the CH-OH group of donors, NAD or NADP as acceptor"/>
    <property type="evidence" value="ECO:0007669"/>
    <property type="project" value="TreeGrafter"/>
</dbReference>
<dbReference type="SUPFAM" id="SSF48179">
    <property type="entry name" value="6-phosphogluconate dehydrogenase C-terminal domain-like"/>
    <property type="match status" value="1"/>
</dbReference>
<dbReference type="STRING" id="1480615.AWJ14_09420"/>
<dbReference type="Gene3D" id="1.10.1040.10">
    <property type="entry name" value="N-(1-d-carboxylethyl)-l-norvaline Dehydrogenase, domain 2"/>
    <property type="match status" value="1"/>
</dbReference>
<keyword evidence="2" id="KW-0520">NAD</keyword>
<evidence type="ECO:0000256" key="2">
    <source>
        <dbReference type="ARBA" id="ARBA00023027"/>
    </source>
</evidence>
<accession>A0A1C1Z0P2</accession>
<dbReference type="Proteomes" id="UP000094795">
    <property type="component" value="Unassembled WGS sequence"/>
</dbReference>
<proteinExistence type="predicted"/>
<dbReference type="PANTHER" id="PTHR43362:SF1">
    <property type="entry name" value="MANNITOL DEHYDROGENASE 2-RELATED"/>
    <property type="match status" value="1"/>
</dbReference>
<dbReference type="InterPro" id="IPR013118">
    <property type="entry name" value="Mannitol_DH_C"/>
</dbReference>
<organism evidence="5 6">
    <name type="scientific">Hoeflea olei</name>
    <dbReference type="NCBI Taxonomy" id="1480615"/>
    <lineage>
        <taxon>Bacteria</taxon>
        <taxon>Pseudomonadati</taxon>
        <taxon>Pseudomonadota</taxon>
        <taxon>Alphaproteobacteria</taxon>
        <taxon>Hyphomicrobiales</taxon>
        <taxon>Rhizobiaceae</taxon>
        <taxon>Hoeflea</taxon>
    </lineage>
</organism>
<dbReference type="InterPro" id="IPR000669">
    <property type="entry name" value="Mannitol_DH"/>
</dbReference>
<dbReference type="InterPro" id="IPR050988">
    <property type="entry name" value="Mannitol_DH/Oxidoreductase"/>
</dbReference>
<dbReference type="InterPro" id="IPR023027">
    <property type="entry name" value="Mannitol_DH_CS"/>
</dbReference>
<protein>
    <submittedName>
        <fullName evidence="5">Mannitol dehydrogenase</fullName>
    </submittedName>
</protein>
<reference evidence="5 6" key="1">
    <citation type="submission" date="2015-12" db="EMBL/GenBank/DDBJ databases">
        <authorList>
            <person name="Shamseldin A."/>
            <person name="Moawad H."/>
            <person name="Abd El-Rahim W.M."/>
            <person name="Sadowsky M.J."/>
        </authorList>
    </citation>
    <scope>NUCLEOTIDE SEQUENCE [LARGE SCALE GENOMIC DNA]</scope>
    <source>
        <strain evidence="5 6">JC234</strain>
    </source>
</reference>
<evidence type="ECO:0000259" key="3">
    <source>
        <dbReference type="Pfam" id="PF01232"/>
    </source>
</evidence>
<dbReference type="Gene3D" id="3.40.50.720">
    <property type="entry name" value="NAD(P)-binding Rossmann-like Domain"/>
    <property type="match status" value="1"/>
</dbReference>
<comment type="caution">
    <text evidence="5">The sequence shown here is derived from an EMBL/GenBank/DDBJ whole genome shotgun (WGS) entry which is preliminary data.</text>
</comment>
<dbReference type="AlphaFoldDB" id="A0A1C1Z0P2"/>
<dbReference type="InterPro" id="IPR013328">
    <property type="entry name" value="6PGD_dom2"/>
</dbReference>
<keyword evidence="1" id="KW-0560">Oxidoreductase</keyword>
<dbReference type="Pfam" id="PF08125">
    <property type="entry name" value="Mannitol_dh_C"/>
    <property type="match status" value="1"/>
</dbReference>
<sequence>MDVNTGATSHKNTPAILHIGPGAFHRAHQALYADALIKAGHSRAGIRAVCLFPPHLAAAHSSQGGSYHVLLRDDHGEDLRLVESIHEVLDAAAEDMLCDPGLQLVTMTLTEKGYCHVPGTQRLDDVAIAHDLAAPDAPLTAIGWLALALDRRRLAGLPGITLASCDNIPANGRLLEAVMTEFVTRTRPELSAWMRENVTFPVSMVDRIVPRVDAEASAAIAARAGQADALGVAAEPFGQWVLERRFAGPIPPLETVGVQIVEDVAPYERMKHRILNGAQTAIAHIGALSGFETSADAAADPVLAQWLTRFVAAQAATLACPDGEDLQAYGRLTLKRLRNPHIRHQLTQIGTDSSFKLGQRIVEAAVHHLDNPEYCDLYALTIAAWMRYNTGRDAAGRAIPIEDPLAARFAQITAAAGDDPRLLADGFLALDLFDGPIRHHAGFHARLVAMLGALASETPRTLIAKRAADLREDSTCPVS</sequence>
<dbReference type="PANTHER" id="PTHR43362">
    <property type="entry name" value="MANNITOL DEHYDROGENASE DSF1-RELATED"/>
    <property type="match status" value="1"/>
</dbReference>
<dbReference type="OrthoDB" id="271711at2"/>
<feature type="domain" description="Mannitol dehydrogenase N-terminal" evidence="3">
    <location>
        <begin position="15"/>
        <end position="252"/>
    </location>
</feature>
<dbReference type="EMBL" id="LQZT01000001">
    <property type="protein sequence ID" value="OCW59260.1"/>
    <property type="molecule type" value="Genomic_DNA"/>
</dbReference>
<dbReference type="InterPro" id="IPR008927">
    <property type="entry name" value="6-PGluconate_DH-like_C_sf"/>
</dbReference>
<keyword evidence="6" id="KW-1185">Reference proteome</keyword>
<dbReference type="PROSITE" id="PS00974">
    <property type="entry name" value="MANNITOL_DHGENASE"/>
    <property type="match status" value="1"/>
</dbReference>
<evidence type="ECO:0000313" key="5">
    <source>
        <dbReference type="EMBL" id="OCW59260.1"/>
    </source>
</evidence>
<feature type="domain" description="Mannitol dehydrogenase C-terminal" evidence="4">
    <location>
        <begin position="263"/>
        <end position="420"/>
    </location>
</feature>